<feature type="transmembrane region" description="Helical" evidence="7">
    <location>
        <begin position="163"/>
        <end position="183"/>
    </location>
</feature>
<feature type="transmembrane region" description="Helical" evidence="7">
    <location>
        <begin position="280"/>
        <end position="302"/>
    </location>
</feature>
<evidence type="ECO:0008006" key="10">
    <source>
        <dbReference type="Google" id="ProtNLM"/>
    </source>
</evidence>
<feature type="transmembrane region" description="Helical" evidence="7">
    <location>
        <begin position="349"/>
        <end position="373"/>
    </location>
</feature>
<keyword evidence="4 7" id="KW-0812">Transmembrane</keyword>
<feature type="transmembrane region" description="Helical" evidence="7">
    <location>
        <begin position="232"/>
        <end position="260"/>
    </location>
</feature>
<dbReference type="GO" id="GO:0042910">
    <property type="term" value="F:xenobiotic transmembrane transporter activity"/>
    <property type="evidence" value="ECO:0007669"/>
    <property type="project" value="InterPro"/>
</dbReference>
<accession>A0A224XDT0</accession>
<feature type="transmembrane region" description="Helical" evidence="7">
    <location>
        <begin position="314"/>
        <end position="337"/>
    </location>
</feature>
<reference evidence="9" key="1">
    <citation type="submission" date="2017-08" db="EMBL/GenBank/DDBJ databases">
        <title>Draft genome sequence of Lactococcus sp. strain Rs-Y01, isolated from the gut of the lower termite Reticulitermes speratus.</title>
        <authorList>
            <person name="Ohkuma M."/>
            <person name="Yuki M."/>
        </authorList>
    </citation>
    <scope>NUCLEOTIDE SEQUENCE [LARGE SCALE GENOMIC DNA]</scope>
    <source>
        <strain evidence="9">Rs-Y01</strain>
    </source>
</reference>
<proteinExistence type="predicted"/>
<dbReference type="InterPro" id="IPR048279">
    <property type="entry name" value="MdtK-like"/>
</dbReference>
<dbReference type="InterPro" id="IPR052031">
    <property type="entry name" value="Membrane_Transporter-Flippase"/>
</dbReference>
<feature type="transmembrane region" description="Helical" evidence="7">
    <location>
        <begin position="419"/>
        <end position="435"/>
    </location>
</feature>
<evidence type="ECO:0000256" key="5">
    <source>
        <dbReference type="ARBA" id="ARBA00022989"/>
    </source>
</evidence>
<dbReference type="InterPro" id="IPR002528">
    <property type="entry name" value="MATE_fam"/>
</dbReference>
<keyword evidence="2" id="KW-0813">Transport</keyword>
<comment type="subcellular location">
    <subcellularLocation>
        <location evidence="1">Cell membrane</location>
        <topology evidence="1">Multi-pass membrane protein</topology>
    </subcellularLocation>
</comment>
<dbReference type="PANTHER" id="PTHR43549:SF3">
    <property type="entry name" value="MULTIDRUG RESISTANCE PROTEIN YPNP-RELATED"/>
    <property type="match status" value="1"/>
</dbReference>
<gene>
    <name evidence="8" type="ORF">RsY01_1676</name>
</gene>
<dbReference type="EMBL" id="BEDT01000004">
    <property type="protein sequence ID" value="GAX48062.1"/>
    <property type="molecule type" value="Genomic_DNA"/>
</dbReference>
<evidence type="ECO:0000256" key="6">
    <source>
        <dbReference type="ARBA" id="ARBA00023136"/>
    </source>
</evidence>
<feature type="transmembrane region" description="Helical" evidence="7">
    <location>
        <begin position="91"/>
        <end position="113"/>
    </location>
</feature>
<evidence type="ECO:0000256" key="2">
    <source>
        <dbReference type="ARBA" id="ARBA00022448"/>
    </source>
</evidence>
<evidence type="ECO:0000256" key="7">
    <source>
        <dbReference type="SAM" id="Phobius"/>
    </source>
</evidence>
<dbReference type="GO" id="GO:0015297">
    <property type="term" value="F:antiporter activity"/>
    <property type="evidence" value="ECO:0007669"/>
    <property type="project" value="InterPro"/>
</dbReference>
<dbReference type="NCBIfam" id="TIGR00797">
    <property type="entry name" value="matE"/>
    <property type="match status" value="1"/>
</dbReference>
<feature type="transmembrane region" description="Helical" evidence="7">
    <location>
        <begin position="58"/>
        <end position="79"/>
    </location>
</feature>
<dbReference type="OrthoDB" id="9776324at2"/>
<feature type="transmembrane region" description="Helical" evidence="7">
    <location>
        <begin position="189"/>
        <end position="211"/>
    </location>
</feature>
<dbReference type="AlphaFoldDB" id="A0A224XDT0"/>
<evidence type="ECO:0000256" key="4">
    <source>
        <dbReference type="ARBA" id="ARBA00022692"/>
    </source>
</evidence>
<keyword evidence="3" id="KW-1003">Cell membrane</keyword>
<dbReference type="PIRSF" id="PIRSF006603">
    <property type="entry name" value="DinF"/>
    <property type="match status" value="1"/>
</dbReference>
<feature type="transmembrane region" description="Helical" evidence="7">
    <location>
        <begin position="133"/>
        <end position="151"/>
    </location>
</feature>
<dbReference type="RefSeq" id="WP_094785169.1">
    <property type="nucleotide sequence ID" value="NZ_BEDT01000004.1"/>
</dbReference>
<evidence type="ECO:0000313" key="9">
    <source>
        <dbReference type="Proteomes" id="UP000218689"/>
    </source>
</evidence>
<keyword evidence="9" id="KW-1185">Reference proteome</keyword>
<comment type="caution">
    <text evidence="8">The sequence shown here is derived from an EMBL/GenBank/DDBJ whole genome shotgun (WGS) entry which is preliminary data.</text>
</comment>
<protein>
    <recommendedName>
        <fullName evidence="10">MATE family efflux transporter</fullName>
    </recommendedName>
</protein>
<dbReference type="PANTHER" id="PTHR43549">
    <property type="entry name" value="MULTIDRUG RESISTANCE PROTEIN YPNP-RELATED"/>
    <property type="match status" value="1"/>
</dbReference>
<dbReference type="GO" id="GO:0005886">
    <property type="term" value="C:plasma membrane"/>
    <property type="evidence" value="ECO:0007669"/>
    <property type="project" value="UniProtKB-SubCell"/>
</dbReference>
<keyword evidence="5 7" id="KW-1133">Transmembrane helix</keyword>
<name>A0A224XDT0_9LACT</name>
<keyword evidence="6 7" id="KW-0472">Membrane</keyword>
<dbReference type="Proteomes" id="UP000218689">
    <property type="component" value="Unassembled WGS sequence"/>
</dbReference>
<sequence>MIDLTKGKPIKVILLFTLPLLLGNLFQLFYNFIDAIIVGHTLGKEAFAAVGATSALNFLIMGFAIGITSGFAIIISQRFGANDADGVKHSFAIGLFLTLITALILTIIAYTMARPLLEIMQTPPELITDAHDFLKAIFGGMVFTVLFNYLSNVLRAIGDSRTPLIALIISTILNIILEFVFILGLHADVFGAGIATIIAQAFSVVFLVIYIKLKVPMLHLHKQHFKFDKKEITKHAALGYPMGFQSSIIAIGSLTLQIVLNKLGTDVVAMQAIGRQIDQLAMLPMISLGLAVTTFTAQNFGARQYKRMLIGLKHAVIIDVLWGIVFAAGLIIFNRFFSGLFISHSETKIIHLAFEYYLVNGLFYWILAILFVVRSFIQGYGNSLVPTLAGMAELVMRAGVSVLSLVTVGLIGVLFSSPAAWIGSVIILVPSYFKITKDLRGRSDGEIDEADDAKHPIKLDYHQK</sequence>
<dbReference type="Pfam" id="PF01554">
    <property type="entry name" value="MatE"/>
    <property type="match status" value="2"/>
</dbReference>
<feature type="transmembrane region" description="Helical" evidence="7">
    <location>
        <begin position="12"/>
        <end position="38"/>
    </location>
</feature>
<evidence type="ECO:0000256" key="1">
    <source>
        <dbReference type="ARBA" id="ARBA00004651"/>
    </source>
</evidence>
<dbReference type="CDD" id="cd13138">
    <property type="entry name" value="MATE_yoeA_like"/>
    <property type="match status" value="1"/>
</dbReference>
<organism evidence="8 9">
    <name type="scientific">Pseudolactococcus reticulitermitis</name>
    <dbReference type="NCBI Taxonomy" id="2025039"/>
    <lineage>
        <taxon>Bacteria</taxon>
        <taxon>Bacillati</taxon>
        <taxon>Bacillota</taxon>
        <taxon>Bacilli</taxon>
        <taxon>Lactobacillales</taxon>
        <taxon>Streptococcaceae</taxon>
        <taxon>Pseudolactococcus</taxon>
    </lineage>
</organism>
<evidence type="ECO:0000313" key="8">
    <source>
        <dbReference type="EMBL" id="GAX48062.1"/>
    </source>
</evidence>
<evidence type="ECO:0000256" key="3">
    <source>
        <dbReference type="ARBA" id="ARBA00022475"/>
    </source>
</evidence>